<dbReference type="SMART" id="SM00063">
    <property type="entry name" value="FRI"/>
    <property type="match status" value="1"/>
</dbReference>
<name>A0A7R8YZE7_HERIL</name>
<dbReference type="Pfam" id="PF01392">
    <property type="entry name" value="Fz"/>
    <property type="match status" value="1"/>
</dbReference>
<sequence length="528" mass="59164">MCLIESRLVPLVLMSLFVVSRVDIAHGLQCQRISTPLCQGLGYNMTALPNLAGHATQEEAEEAITKLLPLVESECSERVRFLICSSLFPLCSPDVPRPVTACKELCETIEADCMKEPTVVHLWPSFLICKNLPHPDNQELCMQIPQEKIQIPPQQNTYWPWFHWKSSHPLKSIPKIICPVNYTAANEVCIPQCDRDVLYSSHQKKVTETLILSLAAICFIVTLFSLVTFWAEPTRFGYPERPVLFLVLSYNLISVCNLEGIVFHSPGRDAIAEENSSCALSPPCLASYITTSYLTLSATTWWLIFALCYYLSSNKRWSSEALEKKSGLFHVLAWVPPLAPPISALLWGAIKPHELTGICTAPGFVEIPALMLLTSGAIFTILASRSLQGLQEQLRIANDSQRFSQVRKRILIFSILYFVPATLSIVLTFFEKLENEVPPCLSPESCEIPTKNSSICTILRLICHFVAGSLTGMWVWSRKTCESYRNRITASPPVTQVKKPKPHIQSGPLYSGINFHNVPLYSDNHSRV</sequence>
<feature type="disulfide bond" evidence="9">
    <location>
        <begin position="38"/>
        <end position="84"/>
    </location>
</feature>
<dbReference type="GO" id="GO:0016020">
    <property type="term" value="C:membrane"/>
    <property type="evidence" value="ECO:0007669"/>
    <property type="project" value="UniProtKB-SubCell"/>
</dbReference>
<keyword evidence="8" id="KW-0675">Receptor</keyword>
<reference evidence="14 15" key="1">
    <citation type="submission" date="2020-11" db="EMBL/GenBank/DDBJ databases">
        <authorList>
            <person name="Wallbank WR R."/>
            <person name="Pardo Diaz C."/>
            <person name="Kozak K."/>
            <person name="Martin S."/>
            <person name="Jiggins C."/>
            <person name="Moest M."/>
            <person name="Warren A I."/>
            <person name="Generalovic N T."/>
            <person name="Byers J.R.P. K."/>
            <person name="Montejo-Kovacevich G."/>
            <person name="Yen C E."/>
        </authorList>
    </citation>
    <scope>NUCLEOTIDE SEQUENCE [LARGE SCALE GENOMIC DNA]</scope>
</reference>
<dbReference type="InParanoid" id="A0A7R8YZE7"/>
<dbReference type="CDD" id="cd07066">
    <property type="entry name" value="CRD_FZ"/>
    <property type="match status" value="1"/>
</dbReference>
<dbReference type="Gene3D" id="1.10.2000.10">
    <property type="entry name" value="Frizzled cysteine-rich domain"/>
    <property type="match status" value="1"/>
</dbReference>
<protein>
    <recommendedName>
        <fullName evidence="16">Frizzled-4</fullName>
    </recommendedName>
</protein>
<dbReference type="AlphaFoldDB" id="A0A7R8YZE7"/>
<feature type="transmembrane region" description="Helical" evidence="10">
    <location>
        <begin position="243"/>
        <end position="265"/>
    </location>
</feature>
<evidence type="ECO:0000259" key="12">
    <source>
        <dbReference type="PROSITE" id="PS50038"/>
    </source>
</evidence>
<feature type="disulfide bond" evidence="9">
    <location>
        <begin position="75"/>
        <end position="113"/>
    </location>
</feature>
<dbReference type="PROSITE" id="PS50261">
    <property type="entry name" value="G_PROTEIN_RECEP_F2_4"/>
    <property type="match status" value="1"/>
</dbReference>
<dbReference type="PANTHER" id="PTHR11309">
    <property type="entry name" value="FRIZZLED"/>
    <property type="match status" value="1"/>
</dbReference>
<evidence type="ECO:0000256" key="7">
    <source>
        <dbReference type="ARBA" id="ARBA00023157"/>
    </source>
</evidence>
<dbReference type="PANTHER" id="PTHR11309:SF142">
    <property type="entry name" value="FRIZZLED-3"/>
    <property type="match status" value="1"/>
</dbReference>
<dbReference type="Pfam" id="PF01534">
    <property type="entry name" value="Frizzled"/>
    <property type="match status" value="1"/>
</dbReference>
<gene>
    <name evidence="14" type="ORF">HERILL_LOCUS13880</name>
</gene>
<evidence type="ECO:0000256" key="6">
    <source>
        <dbReference type="ARBA" id="ARBA00023136"/>
    </source>
</evidence>
<keyword evidence="6 10" id="KW-0472">Membrane</keyword>
<dbReference type="OMA" id="LTGMWVW"/>
<dbReference type="GO" id="GO:0060070">
    <property type="term" value="P:canonical Wnt signaling pathway"/>
    <property type="evidence" value="ECO:0007669"/>
    <property type="project" value="TreeGrafter"/>
</dbReference>
<keyword evidence="11" id="KW-0732">Signal</keyword>
<dbReference type="GO" id="GO:0005615">
    <property type="term" value="C:extracellular space"/>
    <property type="evidence" value="ECO:0007669"/>
    <property type="project" value="TreeGrafter"/>
</dbReference>
<dbReference type="GO" id="GO:0017147">
    <property type="term" value="F:Wnt-protein binding"/>
    <property type="evidence" value="ECO:0007669"/>
    <property type="project" value="TreeGrafter"/>
</dbReference>
<evidence type="ECO:0000313" key="15">
    <source>
        <dbReference type="Proteomes" id="UP000594454"/>
    </source>
</evidence>
<evidence type="ECO:0000256" key="9">
    <source>
        <dbReference type="PROSITE-ProRule" id="PRU00090"/>
    </source>
</evidence>
<feature type="transmembrane region" description="Helical" evidence="10">
    <location>
        <begin position="210"/>
        <end position="231"/>
    </location>
</feature>
<comment type="caution">
    <text evidence="9">Lacks conserved residue(s) required for the propagation of feature annotation.</text>
</comment>
<feature type="transmembrane region" description="Helical" evidence="10">
    <location>
        <begin position="331"/>
        <end position="350"/>
    </location>
</feature>
<dbReference type="GO" id="GO:0035567">
    <property type="term" value="P:non-canonical Wnt signaling pathway"/>
    <property type="evidence" value="ECO:0007669"/>
    <property type="project" value="TreeGrafter"/>
</dbReference>
<comment type="subcellular location">
    <subcellularLocation>
        <location evidence="1">Membrane</location>
        <topology evidence="1">Multi-pass membrane protein</topology>
    </subcellularLocation>
</comment>
<evidence type="ECO:0000256" key="3">
    <source>
        <dbReference type="ARBA" id="ARBA00022473"/>
    </source>
</evidence>
<feature type="disulfide bond" evidence="9">
    <location>
        <begin position="30"/>
        <end position="91"/>
    </location>
</feature>
<dbReference type="InterPro" id="IPR017981">
    <property type="entry name" value="GPCR_2-like_7TM"/>
</dbReference>
<feature type="transmembrane region" description="Helical" evidence="10">
    <location>
        <begin position="370"/>
        <end position="390"/>
    </location>
</feature>
<evidence type="ECO:0000256" key="2">
    <source>
        <dbReference type="ARBA" id="ARBA00008077"/>
    </source>
</evidence>
<dbReference type="FunCoup" id="A0A7R8YZE7">
    <property type="interactions" value="129"/>
</dbReference>
<dbReference type="InterPro" id="IPR036790">
    <property type="entry name" value="Frizzled_dom_sf"/>
</dbReference>
<dbReference type="PRINTS" id="PR00489">
    <property type="entry name" value="FRIZZLED"/>
</dbReference>
<evidence type="ECO:0000256" key="10">
    <source>
        <dbReference type="SAM" id="Phobius"/>
    </source>
</evidence>
<keyword evidence="5 10" id="KW-1133">Transmembrane helix</keyword>
<evidence type="ECO:0000259" key="13">
    <source>
        <dbReference type="PROSITE" id="PS50261"/>
    </source>
</evidence>
<dbReference type="OrthoDB" id="5959102at2759"/>
<dbReference type="GO" id="GO:0004888">
    <property type="term" value="F:transmembrane signaling receptor activity"/>
    <property type="evidence" value="ECO:0007669"/>
    <property type="project" value="InterPro"/>
</dbReference>
<keyword evidence="3" id="KW-0217">Developmental protein</keyword>
<dbReference type="CDD" id="cd15031">
    <property type="entry name" value="7tmF_FZD3_insect"/>
    <property type="match status" value="1"/>
</dbReference>
<accession>A0A7R8YZE7</accession>
<dbReference type="EMBL" id="LR899013">
    <property type="protein sequence ID" value="CAD7091464.1"/>
    <property type="molecule type" value="Genomic_DNA"/>
</dbReference>
<dbReference type="SUPFAM" id="SSF63501">
    <property type="entry name" value="Frizzled cysteine-rich domain"/>
    <property type="match status" value="1"/>
</dbReference>
<evidence type="ECO:0008006" key="16">
    <source>
        <dbReference type="Google" id="ProtNLM"/>
    </source>
</evidence>
<evidence type="ECO:0000256" key="5">
    <source>
        <dbReference type="ARBA" id="ARBA00022989"/>
    </source>
</evidence>
<dbReference type="InterPro" id="IPR015526">
    <property type="entry name" value="Frizzled/SFRP"/>
</dbReference>
<organism evidence="14 15">
    <name type="scientific">Hermetia illucens</name>
    <name type="common">Black soldier fly</name>
    <dbReference type="NCBI Taxonomy" id="343691"/>
    <lineage>
        <taxon>Eukaryota</taxon>
        <taxon>Metazoa</taxon>
        <taxon>Ecdysozoa</taxon>
        <taxon>Arthropoda</taxon>
        <taxon>Hexapoda</taxon>
        <taxon>Insecta</taxon>
        <taxon>Pterygota</taxon>
        <taxon>Neoptera</taxon>
        <taxon>Endopterygota</taxon>
        <taxon>Diptera</taxon>
        <taxon>Brachycera</taxon>
        <taxon>Stratiomyomorpha</taxon>
        <taxon>Stratiomyidae</taxon>
        <taxon>Hermetiinae</taxon>
        <taxon>Hermetia</taxon>
    </lineage>
</organism>
<feature type="chain" id="PRO_5031109761" description="Frizzled-4" evidence="11">
    <location>
        <begin position="28"/>
        <end position="528"/>
    </location>
</feature>
<evidence type="ECO:0000313" key="14">
    <source>
        <dbReference type="EMBL" id="CAD7091464.1"/>
    </source>
</evidence>
<keyword evidence="15" id="KW-1185">Reference proteome</keyword>
<feature type="transmembrane region" description="Helical" evidence="10">
    <location>
        <begin position="458"/>
        <end position="477"/>
    </location>
</feature>
<keyword evidence="7 9" id="KW-1015">Disulfide bond</keyword>
<feature type="transmembrane region" description="Helical" evidence="10">
    <location>
        <begin position="410"/>
        <end position="430"/>
    </location>
</feature>
<evidence type="ECO:0000256" key="11">
    <source>
        <dbReference type="SAM" id="SignalP"/>
    </source>
</evidence>
<keyword evidence="4 10" id="KW-0812">Transmembrane</keyword>
<feature type="domain" description="G-protein coupled receptors family 2 profile 2" evidence="13">
    <location>
        <begin position="204"/>
        <end position="483"/>
    </location>
</feature>
<evidence type="ECO:0000256" key="4">
    <source>
        <dbReference type="ARBA" id="ARBA00022692"/>
    </source>
</evidence>
<evidence type="ECO:0000256" key="1">
    <source>
        <dbReference type="ARBA" id="ARBA00004141"/>
    </source>
</evidence>
<dbReference type="Gene3D" id="1.20.1070.10">
    <property type="entry name" value="Rhodopsin 7-helix transmembrane proteins"/>
    <property type="match status" value="1"/>
</dbReference>
<comment type="similarity">
    <text evidence="2">Belongs to the G-protein coupled receptor Fz/Smo family.</text>
</comment>
<dbReference type="PROSITE" id="PS50038">
    <property type="entry name" value="FZ"/>
    <property type="match status" value="1"/>
</dbReference>
<proteinExistence type="inferred from homology"/>
<evidence type="ECO:0000256" key="8">
    <source>
        <dbReference type="ARBA" id="ARBA00023170"/>
    </source>
</evidence>
<dbReference type="Proteomes" id="UP000594454">
    <property type="component" value="Chromosome 5"/>
</dbReference>
<feature type="transmembrane region" description="Helical" evidence="10">
    <location>
        <begin position="285"/>
        <end position="311"/>
    </location>
</feature>
<feature type="domain" description="FZ" evidence="12">
    <location>
        <begin position="25"/>
        <end position="144"/>
    </location>
</feature>
<dbReference type="InterPro" id="IPR000539">
    <property type="entry name" value="Frizzled/Smoothened_7TM"/>
</dbReference>
<dbReference type="SMART" id="SM01330">
    <property type="entry name" value="Frizzled"/>
    <property type="match status" value="1"/>
</dbReference>
<feature type="signal peptide" evidence="11">
    <location>
        <begin position="1"/>
        <end position="27"/>
    </location>
</feature>
<dbReference type="InterPro" id="IPR020067">
    <property type="entry name" value="Frizzled_dom"/>
</dbReference>